<feature type="transmembrane region" description="Helical" evidence="1">
    <location>
        <begin position="20"/>
        <end position="38"/>
    </location>
</feature>
<keyword evidence="1" id="KW-0472">Membrane</keyword>
<dbReference type="EMBL" id="SPHZ02000006">
    <property type="protein sequence ID" value="KAF0915585.1"/>
    <property type="molecule type" value="Genomic_DNA"/>
</dbReference>
<dbReference type="AlphaFoldDB" id="A0A6G1DRX1"/>
<evidence type="ECO:0000313" key="2">
    <source>
        <dbReference type="EMBL" id="KAF0915585.1"/>
    </source>
</evidence>
<proteinExistence type="predicted"/>
<dbReference type="OrthoDB" id="786348at2759"/>
<reference evidence="2 3" key="1">
    <citation type="submission" date="2019-11" db="EMBL/GenBank/DDBJ databases">
        <title>Whole genome sequence of Oryza granulata.</title>
        <authorList>
            <person name="Li W."/>
        </authorList>
    </citation>
    <scope>NUCLEOTIDE SEQUENCE [LARGE SCALE GENOMIC DNA]</scope>
    <source>
        <strain evidence="3">cv. Menghai</strain>
        <tissue evidence="2">Leaf</tissue>
    </source>
</reference>
<evidence type="ECO:0000313" key="3">
    <source>
        <dbReference type="Proteomes" id="UP000479710"/>
    </source>
</evidence>
<organism evidence="2 3">
    <name type="scientific">Oryza meyeriana var. granulata</name>
    <dbReference type="NCBI Taxonomy" id="110450"/>
    <lineage>
        <taxon>Eukaryota</taxon>
        <taxon>Viridiplantae</taxon>
        <taxon>Streptophyta</taxon>
        <taxon>Embryophyta</taxon>
        <taxon>Tracheophyta</taxon>
        <taxon>Spermatophyta</taxon>
        <taxon>Magnoliopsida</taxon>
        <taxon>Liliopsida</taxon>
        <taxon>Poales</taxon>
        <taxon>Poaceae</taxon>
        <taxon>BOP clade</taxon>
        <taxon>Oryzoideae</taxon>
        <taxon>Oryzeae</taxon>
        <taxon>Oryzinae</taxon>
        <taxon>Oryza</taxon>
        <taxon>Oryza meyeriana</taxon>
    </lineage>
</organism>
<keyword evidence="1" id="KW-0812">Transmembrane</keyword>
<name>A0A6G1DRX1_9ORYZ</name>
<comment type="caution">
    <text evidence="2">The sequence shown here is derived from an EMBL/GenBank/DDBJ whole genome shotgun (WGS) entry which is preliminary data.</text>
</comment>
<gene>
    <name evidence="2" type="ORF">E2562_036768</name>
</gene>
<accession>A0A6G1DRX1</accession>
<protein>
    <submittedName>
        <fullName evidence="2">Uncharacterized protein</fullName>
    </submittedName>
</protein>
<dbReference type="Proteomes" id="UP000479710">
    <property type="component" value="Unassembled WGS sequence"/>
</dbReference>
<keyword evidence="3" id="KW-1185">Reference proteome</keyword>
<evidence type="ECO:0000256" key="1">
    <source>
        <dbReference type="SAM" id="Phobius"/>
    </source>
</evidence>
<keyword evidence="1" id="KW-1133">Transmembrane helix</keyword>
<sequence length="108" mass="11410">MPQAPSSQPTAALARMPTASVRVLVGFGAVLLVSLVILHRRPARTVVGGGPAPDPAARFLSLSEGANATIAADLRALTAGPHLHWPLPDFHYLSKIHKIIHKISISSR</sequence>